<evidence type="ECO:0008006" key="4">
    <source>
        <dbReference type="Google" id="ProtNLM"/>
    </source>
</evidence>
<dbReference type="Proteomes" id="UP000663864">
    <property type="component" value="Unassembled WGS sequence"/>
</dbReference>
<evidence type="ECO:0000313" key="2">
    <source>
        <dbReference type="EMBL" id="CAF3912353.1"/>
    </source>
</evidence>
<dbReference type="AlphaFoldDB" id="A0A819IE04"/>
<sequence>MILQSTQLCNSQYEWFTHEQMAKQCGISIEKIDSIKEYAKNSLFDEKEKVALELMESLIQKEGMISEEFDKQF</sequence>
<evidence type="ECO:0000313" key="3">
    <source>
        <dbReference type="Proteomes" id="UP000663836"/>
    </source>
</evidence>
<dbReference type="EMBL" id="CAJOBD010002852">
    <property type="protein sequence ID" value="CAF3912353.1"/>
    <property type="molecule type" value="Genomic_DNA"/>
</dbReference>
<gene>
    <name evidence="2" type="ORF">JBS370_LOCUS21469</name>
    <name evidence="1" type="ORF">ZHD862_LOCUS30854</name>
</gene>
<name>A0A819IE04_9BILA</name>
<dbReference type="Proteomes" id="UP000663836">
    <property type="component" value="Unassembled WGS sequence"/>
</dbReference>
<dbReference type="EMBL" id="CAJNOT010002981">
    <property type="protein sequence ID" value="CAF1356692.1"/>
    <property type="molecule type" value="Genomic_DNA"/>
</dbReference>
<evidence type="ECO:0000313" key="1">
    <source>
        <dbReference type="EMBL" id="CAF1356692.1"/>
    </source>
</evidence>
<organism evidence="2 3">
    <name type="scientific">Rotaria sordida</name>
    <dbReference type="NCBI Taxonomy" id="392033"/>
    <lineage>
        <taxon>Eukaryota</taxon>
        <taxon>Metazoa</taxon>
        <taxon>Spiralia</taxon>
        <taxon>Gnathifera</taxon>
        <taxon>Rotifera</taxon>
        <taxon>Eurotatoria</taxon>
        <taxon>Bdelloidea</taxon>
        <taxon>Philodinida</taxon>
        <taxon>Philodinidae</taxon>
        <taxon>Rotaria</taxon>
    </lineage>
</organism>
<dbReference type="InterPro" id="IPR029032">
    <property type="entry name" value="AhpD-like"/>
</dbReference>
<reference evidence="2" key="1">
    <citation type="submission" date="2021-02" db="EMBL/GenBank/DDBJ databases">
        <authorList>
            <person name="Nowell W R."/>
        </authorList>
    </citation>
    <scope>NUCLEOTIDE SEQUENCE</scope>
</reference>
<dbReference type="Gene3D" id="1.20.1290.10">
    <property type="entry name" value="AhpD-like"/>
    <property type="match status" value="1"/>
</dbReference>
<proteinExistence type="predicted"/>
<protein>
    <recommendedName>
        <fullName evidence="4">Carboxymuconolactone decarboxylase-like domain-containing protein</fullName>
    </recommendedName>
</protein>
<comment type="caution">
    <text evidence="2">The sequence shown here is derived from an EMBL/GenBank/DDBJ whole genome shotgun (WGS) entry which is preliminary data.</text>
</comment>
<dbReference type="SUPFAM" id="SSF69118">
    <property type="entry name" value="AhpD-like"/>
    <property type="match status" value="1"/>
</dbReference>
<accession>A0A819IE04</accession>